<sequence length="124" mass="14907">MPPPPPMVVYEEQARPTYTRMARRHLSLETLRIHNIDFVLDQDPEYVLIKRWVPEPEQDVLWRHTRVIREQRNSKLVLAIEDKKHHHHHLEPEFEWVRKKERRKSRSRSPAPALLTYLAGGRPA</sequence>
<dbReference type="EMBL" id="JAPDGR010005003">
    <property type="protein sequence ID" value="KAJ2966675.1"/>
    <property type="molecule type" value="Genomic_DNA"/>
</dbReference>
<evidence type="ECO:0000313" key="2">
    <source>
        <dbReference type="Proteomes" id="UP001143856"/>
    </source>
</evidence>
<protein>
    <submittedName>
        <fullName evidence="1">Uncharacterized protein</fullName>
    </submittedName>
</protein>
<dbReference type="Proteomes" id="UP001143856">
    <property type="component" value="Unassembled WGS sequence"/>
</dbReference>
<accession>A0ACC1MIC7</accession>
<keyword evidence="2" id="KW-1185">Reference proteome</keyword>
<organism evidence="1 2">
    <name type="scientific">Xylaria curta</name>
    <dbReference type="NCBI Taxonomy" id="42375"/>
    <lineage>
        <taxon>Eukaryota</taxon>
        <taxon>Fungi</taxon>
        <taxon>Dikarya</taxon>
        <taxon>Ascomycota</taxon>
        <taxon>Pezizomycotina</taxon>
        <taxon>Sordariomycetes</taxon>
        <taxon>Xylariomycetidae</taxon>
        <taxon>Xylariales</taxon>
        <taxon>Xylariaceae</taxon>
        <taxon>Xylaria</taxon>
    </lineage>
</organism>
<evidence type="ECO:0000313" key="1">
    <source>
        <dbReference type="EMBL" id="KAJ2966675.1"/>
    </source>
</evidence>
<name>A0ACC1MIC7_9PEZI</name>
<comment type="caution">
    <text evidence="1">The sequence shown here is derived from an EMBL/GenBank/DDBJ whole genome shotgun (WGS) entry which is preliminary data.</text>
</comment>
<proteinExistence type="predicted"/>
<reference evidence="1" key="1">
    <citation type="submission" date="2022-10" db="EMBL/GenBank/DDBJ databases">
        <title>Genome Sequence of Xylaria curta.</title>
        <authorList>
            <person name="Buettner E."/>
        </authorList>
    </citation>
    <scope>NUCLEOTIDE SEQUENCE</scope>
    <source>
        <strain evidence="1">Babe10</strain>
    </source>
</reference>
<gene>
    <name evidence="1" type="ORF">NUW58_g10609</name>
</gene>